<evidence type="ECO:0000313" key="3">
    <source>
        <dbReference type="Proteomes" id="UP000004310"/>
    </source>
</evidence>
<dbReference type="InterPro" id="IPR029069">
    <property type="entry name" value="HotDog_dom_sf"/>
</dbReference>
<dbReference type="HOGENOM" id="CLU_094876_1_0_5"/>
<comment type="caution">
    <text evidence="2">The sequence shown here is derived from an EMBL/GenBank/DDBJ whole genome shotgun (WGS) entry which is preliminary data.</text>
</comment>
<dbReference type="STRING" id="217511.GCA_001463845_01635"/>
<evidence type="ECO:0000259" key="1">
    <source>
        <dbReference type="Pfam" id="PF01575"/>
    </source>
</evidence>
<dbReference type="SUPFAM" id="SSF54637">
    <property type="entry name" value="Thioesterase/thiol ester dehydrase-isomerase"/>
    <property type="match status" value="1"/>
</dbReference>
<evidence type="ECO:0000313" key="2">
    <source>
        <dbReference type="EMBL" id="EAU42246.1"/>
    </source>
</evidence>
<dbReference type="AlphaFoldDB" id="Q0G7W8"/>
<feature type="domain" description="MaoC-like" evidence="1">
    <location>
        <begin position="21"/>
        <end position="122"/>
    </location>
</feature>
<sequence>MSFWDTIELGVDYELGSHHFSAREILDFAAKYDPQRFHLDPDLAKKTLFGGHCASGWHTTAAYMKLNVAWRREMLKAWLADGKPMPNFGPSPGVKNIRWTRPVYAGDTIAYRHRISEKRESKSKPGWGIIGFAVEATNQDGAPVMTFDGAAFIATSE</sequence>
<accession>Q0G7W8</accession>
<organism evidence="2 3">
    <name type="scientific">Fulvimarina pelagi HTCC2506</name>
    <dbReference type="NCBI Taxonomy" id="314231"/>
    <lineage>
        <taxon>Bacteria</taxon>
        <taxon>Pseudomonadati</taxon>
        <taxon>Pseudomonadota</taxon>
        <taxon>Alphaproteobacteria</taxon>
        <taxon>Hyphomicrobiales</taxon>
        <taxon>Aurantimonadaceae</taxon>
        <taxon>Fulvimarina</taxon>
    </lineage>
</organism>
<dbReference type="InterPro" id="IPR002539">
    <property type="entry name" value="MaoC-like_dom"/>
</dbReference>
<dbReference type="Pfam" id="PF01575">
    <property type="entry name" value="MaoC_dehydratas"/>
    <property type="match status" value="1"/>
</dbReference>
<dbReference type="Proteomes" id="UP000004310">
    <property type="component" value="Unassembled WGS sequence"/>
</dbReference>
<dbReference type="EMBL" id="AATP01000001">
    <property type="protein sequence ID" value="EAU42246.1"/>
    <property type="molecule type" value="Genomic_DNA"/>
</dbReference>
<proteinExistence type="predicted"/>
<dbReference type="Gene3D" id="3.10.129.10">
    <property type="entry name" value="Hotdog Thioesterase"/>
    <property type="match status" value="1"/>
</dbReference>
<protein>
    <submittedName>
        <fullName evidence="2">MaoC-like dehydratase</fullName>
    </submittedName>
</protein>
<gene>
    <name evidence="2" type="ORF">FP2506_05391</name>
</gene>
<keyword evidence="3" id="KW-1185">Reference proteome</keyword>
<reference evidence="2 3" key="1">
    <citation type="journal article" date="2010" name="J. Bacteriol.">
        <title>Genome sequence of Fulvimarina pelagi HTCC2506T, a Mn(II)-oxidizing alphaproteobacterium possessing an aerobic anoxygenic photosynthetic gene cluster and Xanthorhodopsin.</title>
        <authorList>
            <person name="Kang I."/>
            <person name="Oh H.M."/>
            <person name="Lim S.I."/>
            <person name="Ferriera S."/>
            <person name="Giovannoni S.J."/>
            <person name="Cho J.C."/>
        </authorList>
    </citation>
    <scope>NUCLEOTIDE SEQUENCE [LARGE SCALE GENOMIC DNA]</scope>
    <source>
        <strain evidence="2 3">HTCC2506</strain>
    </source>
</reference>
<dbReference type="eggNOG" id="COG2030">
    <property type="taxonomic scope" value="Bacteria"/>
</dbReference>
<dbReference type="CDD" id="cd03454">
    <property type="entry name" value="YdeM"/>
    <property type="match status" value="1"/>
</dbReference>
<name>Q0G7W8_9HYPH</name>
<dbReference type="RefSeq" id="WP_007066221.1">
    <property type="nucleotide sequence ID" value="NZ_DS022272.1"/>
</dbReference>